<evidence type="ECO:0000313" key="3">
    <source>
        <dbReference type="EMBL" id="ELU40726.1"/>
    </source>
</evidence>
<organism evidence="3 4">
    <name type="scientific">Thanatephorus cucumeris (strain AG1-IA)</name>
    <name type="common">Rice sheath blight fungus</name>
    <name type="synonym">Rhizoctonia solani</name>
    <dbReference type="NCBI Taxonomy" id="983506"/>
    <lineage>
        <taxon>Eukaryota</taxon>
        <taxon>Fungi</taxon>
        <taxon>Dikarya</taxon>
        <taxon>Basidiomycota</taxon>
        <taxon>Agaricomycotina</taxon>
        <taxon>Agaricomycetes</taxon>
        <taxon>Cantharellales</taxon>
        <taxon>Ceratobasidiaceae</taxon>
        <taxon>Rhizoctonia</taxon>
        <taxon>Rhizoctonia solani AG-1</taxon>
    </lineage>
</organism>
<dbReference type="OrthoDB" id="623670at2759"/>
<sequence length="197" mass="20483">MFVFIKLAAIVSLASCILAAPVEAPAGTGTNKLAIRAPYDVHNGWVSKPVRQPTVSIHPSDDLRRRASVSTDTKLARISDNPSVGTGACGWNNGDYEWVAAVGTSLFQEMMVGESSAILSTANPSIVSDRDHSLAHTHAHTQTATRTTARLAARPPTSAGTARPSRSGSSTGATPAATTISTCRRLRSSSSLVSVSG</sequence>
<dbReference type="EMBL" id="AFRT01001350">
    <property type="protein sequence ID" value="ELU40726.1"/>
    <property type="molecule type" value="Genomic_DNA"/>
</dbReference>
<accession>L8WRH4</accession>
<keyword evidence="2" id="KW-0732">Signal</keyword>
<dbReference type="AlphaFoldDB" id="L8WRH4"/>
<protein>
    <submittedName>
        <fullName evidence="3">Uncharacterized protein</fullName>
    </submittedName>
</protein>
<feature type="compositionally biased region" description="Low complexity" evidence="1">
    <location>
        <begin position="140"/>
        <end position="179"/>
    </location>
</feature>
<keyword evidence="4" id="KW-1185">Reference proteome</keyword>
<evidence type="ECO:0000256" key="1">
    <source>
        <dbReference type="SAM" id="MobiDB-lite"/>
    </source>
</evidence>
<feature type="chain" id="PRO_5003996879" evidence="2">
    <location>
        <begin position="20"/>
        <end position="197"/>
    </location>
</feature>
<feature type="region of interest" description="Disordered" evidence="1">
    <location>
        <begin position="135"/>
        <end position="181"/>
    </location>
</feature>
<evidence type="ECO:0000256" key="2">
    <source>
        <dbReference type="SAM" id="SignalP"/>
    </source>
</evidence>
<reference evidence="3 4" key="1">
    <citation type="journal article" date="2013" name="Nat. Commun.">
        <title>The evolution and pathogenic mechanisms of the rice sheath blight pathogen.</title>
        <authorList>
            <person name="Zheng A."/>
            <person name="Lin R."/>
            <person name="Xu L."/>
            <person name="Qin P."/>
            <person name="Tang C."/>
            <person name="Ai P."/>
            <person name="Zhang D."/>
            <person name="Liu Y."/>
            <person name="Sun Z."/>
            <person name="Feng H."/>
            <person name="Wang Y."/>
            <person name="Chen Y."/>
            <person name="Liang X."/>
            <person name="Fu R."/>
            <person name="Li Q."/>
            <person name="Zhang J."/>
            <person name="Yu X."/>
            <person name="Xie Z."/>
            <person name="Ding L."/>
            <person name="Guan P."/>
            <person name="Tang J."/>
            <person name="Liang Y."/>
            <person name="Wang S."/>
            <person name="Deng Q."/>
            <person name="Li S."/>
            <person name="Zhu J."/>
            <person name="Wang L."/>
            <person name="Liu H."/>
            <person name="Li P."/>
        </authorList>
    </citation>
    <scope>NUCLEOTIDE SEQUENCE [LARGE SCALE GENOMIC DNA]</scope>
    <source>
        <strain evidence="4">AG-1 IA</strain>
    </source>
</reference>
<name>L8WRH4_THACA</name>
<gene>
    <name evidence="3" type="ORF">AG1IA_05235</name>
</gene>
<dbReference type="STRING" id="983506.L8WRH4"/>
<dbReference type="Proteomes" id="UP000011668">
    <property type="component" value="Unassembled WGS sequence"/>
</dbReference>
<comment type="caution">
    <text evidence="3">The sequence shown here is derived from an EMBL/GenBank/DDBJ whole genome shotgun (WGS) entry which is preliminary data.</text>
</comment>
<evidence type="ECO:0000313" key="4">
    <source>
        <dbReference type="Proteomes" id="UP000011668"/>
    </source>
</evidence>
<feature type="signal peptide" evidence="2">
    <location>
        <begin position="1"/>
        <end position="19"/>
    </location>
</feature>
<proteinExistence type="predicted"/>
<dbReference type="HOGENOM" id="CLU_1385011_0_0_1"/>